<sequence length="62" mass="7273">MYLLTKANELLVMCSVLQPWNCSLDPYETKHLKSDTILKWLPVCFLPAFWILSSQYNFPSFS</sequence>
<dbReference type="EMBL" id="BT145599">
    <property type="protein sequence ID" value="AFK45393.1"/>
    <property type="molecule type" value="mRNA"/>
</dbReference>
<accession>I3SYQ1</accession>
<protein>
    <submittedName>
        <fullName evidence="1">Uncharacterized protein</fullName>
    </submittedName>
</protein>
<organism evidence="1">
    <name type="scientific">Lotus japonicus</name>
    <name type="common">Lotus corniculatus var. japonicus</name>
    <dbReference type="NCBI Taxonomy" id="34305"/>
    <lineage>
        <taxon>Eukaryota</taxon>
        <taxon>Viridiplantae</taxon>
        <taxon>Streptophyta</taxon>
        <taxon>Embryophyta</taxon>
        <taxon>Tracheophyta</taxon>
        <taxon>Spermatophyta</taxon>
        <taxon>Magnoliopsida</taxon>
        <taxon>eudicotyledons</taxon>
        <taxon>Gunneridae</taxon>
        <taxon>Pentapetalae</taxon>
        <taxon>rosids</taxon>
        <taxon>fabids</taxon>
        <taxon>Fabales</taxon>
        <taxon>Fabaceae</taxon>
        <taxon>Papilionoideae</taxon>
        <taxon>50 kb inversion clade</taxon>
        <taxon>NPAAA clade</taxon>
        <taxon>Hologalegina</taxon>
        <taxon>robinioid clade</taxon>
        <taxon>Loteae</taxon>
        <taxon>Lotus</taxon>
    </lineage>
</organism>
<reference evidence="1" key="1">
    <citation type="submission" date="2012-05" db="EMBL/GenBank/DDBJ databases">
        <authorList>
            <person name="Krishnakumar V."/>
            <person name="Cheung F."/>
            <person name="Xiao Y."/>
            <person name="Chan A."/>
            <person name="Moskal W.A."/>
            <person name="Town C.D."/>
        </authorList>
    </citation>
    <scope>NUCLEOTIDE SEQUENCE</scope>
</reference>
<name>I3SYQ1_LOTJA</name>
<dbReference type="AlphaFoldDB" id="I3SYQ1"/>
<proteinExistence type="evidence at transcript level"/>
<evidence type="ECO:0000313" key="1">
    <source>
        <dbReference type="EMBL" id="AFK45393.1"/>
    </source>
</evidence>